<keyword evidence="1" id="KW-0732">Signal</keyword>
<proteinExistence type="predicted"/>
<evidence type="ECO:0000313" key="2">
    <source>
        <dbReference type="EMBL" id="TSK06308.1"/>
    </source>
</evidence>
<name>A0A1B9JM75_9GAMM</name>
<dbReference type="EMBL" id="VMHM01000001">
    <property type="protein sequence ID" value="TSK06308.1"/>
    <property type="molecule type" value="Genomic_DNA"/>
</dbReference>
<dbReference type="AlphaFoldDB" id="A0A1B9JM75"/>
<feature type="chain" id="PRO_5011387887" description="Lipoprotein" evidence="1">
    <location>
        <begin position="20"/>
        <end position="68"/>
    </location>
</feature>
<protein>
    <recommendedName>
        <fullName evidence="4">Lipoprotein</fullName>
    </recommendedName>
</protein>
<evidence type="ECO:0000313" key="3">
    <source>
        <dbReference type="Proteomes" id="UP000319483"/>
    </source>
</evidence>
<dbReference type="OrthoDB" id="7068662at2"/>
<sequence>MKLATLGLTCIILSLTLVACGGKNDQGKKYHWSKAHGVLEDCKGMMSKSQQCENNSNNQQFLFQVDRY</sequence>
<dbReference type="RefSeq" id="WP_065738896.1">
    <property type="nucleotide sequence ID" value="NZ_CAMLAP010000003.1"/>
</dbReference>
<dbReference type="PROSITE" id="PS51257">
    <property type="entry name" value="PROKAR_LIPOPROTEIN"/>
    <property type="match status" value="1"/>
</dbReference>
<gene>
    <name evidence="2" type="ORF">FPQ15_00280</name>
</gene>
<reference evidence="2 3" key="1">
    <citation type="submission" date="2019-07" db="EMBL/GenBank/DDBJ databases">
        <title>Gilliamella genomes.</title>
        <authorList>
            <person name="Zheng H."/>
        </authorList>
    </citation>
    <scope>NUCLEOTIDE SEQUENCE [LARGE SCALE GENOMIC DNA]</scope>
    <source>
        <strain evidence="2 3">W8127</strain>
    </source>
</reference>
<evidence type="ECO:0008006" key="4">
    <source>
        <dbReference type="Google" id="ProtNLM"/>
    </source>
</evidence>
<dbReference type="Proteomes" id="UP000319483">
    <property type="component" value="Unassembled WGS sequence"/>
</dbReference>
<feature type="signal peptide" evidence="1">
    <location>
        <begin position="1"/>
        <end position="19"/>
    </location>
</feature>
<organism evidence="2 3">
    <name type="scientific">Gilliamella apicola</name>
    <dbReference type="NCBI Taxonomy" id="1196095"/>
    <lineage>
        <taxon>Bacteria</taxon>
        <taxon>Pseudomonadati</taxon>
        <taxon>Pseudomonadota</taxon>
        <taxon>Gammaproteobacteria</taxon>
        <taxon>Orbales</taxon>
        <taxon>Orbaceae</taxon>
        <taxon>Gilliamella</taxon>
    </lineage>
</organism>
<comment type="caution">
    <text evidence="2">The sequence shown here is derived from an EMBL/GenBank/DDBJ whole genome shotgun (WGS) entry which is preliminary data.</text>
</comment>
<evidence type="ECO:0000256" key="1">
    <source>
        <dbReference type="SAM" id="SignalP"/>
    </source>
</evidence>
<accession>A0A1B9JM75</accession>